<dbReference type="Pfam" id="PF14580">
    <property type="entry name" value="LRR_9"/>
    <property type="match status" value="3"/>
</dbReference>
<evidence type="ECO:0000313" key="5">
    <source>
        <dbReference type="EMBL" id="CAE2256926.1"/>
    </source>
</evidence>
<keyword evidence="2" id="KW-0677">Repeat</keyword>
<dbReference type="AlphaFoldDB" id="A0A7S4J9U1"/>
<dbReference type="PANTHER" id="PTHR46652:SF3">
    <property type="entry name" value="LEUCINE-RICH REPEAT-CONTAINING PROTEIN 9"/>
    <property type="match status" value="1"/>
</dbReference>
<feature type="domain" description="U2A'/phosphoprotein 32 family A C-terminal" evidence="4">
    <location>
        <begin position="969"/>
        <end position="987"/>
    </location>
</feature>
<protein>
    <recommendedName>
        <fullName evidence="4">U2A'/phosphoprotein 32 family A C-terminal domain-containing protein</fullName>
    </recommendedName>
</protein>
<feature type="compositionally biased region" description="Low complexity" evidence="3">
    <location>
        <begin position="1101"/>
        <end position="1118"/>
    </location>
</feature>
<feature type="region of interest" description="Disordered" evidence="3">
    <location>
        <begin position="1189"/>
        <end position="1212"/>
    </location>
</feature>
<dbReference type="SMART" id="SM00369">
    <property type="entry name" value="LRR_TYP"/>
    <property type="match status" value="13"/>
</dbReference>
<dbReference type="InterPro" id="IPR032675">
    <property type="entry name" value="LRR_dom_sf"/>
</dbReference>
<evidence type="ECO:0000256" key="3">
    <source>
        <dbReference type="SAM" id="MobiDB-lite"/>
    </source>
</evidence>
<evidence type="ECO:0000256" key="2">
    <source>
        <dbReference type="ARBA" id="ARBA00022737"/>
    </source>
</evidence>
<dbReference type="SUPFAM" id="SSF52058">
    <property type="entry name" value="L domain-like"/>
    <property type="match status" value="2"/>
</dbReference>
<dbReference type="InterPro" id="IPR003591">
    <property type="entry name" value="Leu-rich_rpt_typical-subtyp"/>
</dbReference>
<feature type="domain" description="U2A'/phosphoprotein 32 family A C-terminal" evidence="4">
    <location>
        <begin position="702"/>
        <end position="720"/>
    </location>
</feature>
<dbReference type="PANTHER" id="PTHR46652">
    <property type="entry name" value="LEUCINE-RICH REPEAT AND IQ DOMAIN-CONTAINING PROTEIN 1-RELATED"/>
    <property type="match status" value="1"/>
</dbReference>
<dbReference type="EMBL" id="HBKN01004872">
    <property type="protein sequence ID" value="CAE2256926.1"/>
    <property type="molecule type" value="Transcribed_RNA"/>
</dbReference>
<reference evidence="5" key="1">
    <citation type="submission" date="2021-01" db="EMBL/GenBank/DDBJ databases">
        <authorList>
            <person name="Corre E."/>
            <person name="Pelletier E."/>
            <person name="Niang G."/>
            <person name="Scheremetjew M."/>
            <person name="Finn R."/>
            <person name="Kale V."/>
            <person name="Holt S."/>
            <person name="Cochrane G."/>
            <person name="Meng A."/>
            <person name="Brown T."/>
            <person name="Cohen L."/>
        </authorList>
    </citation>
    <scope>NUCLEOTIDE SEQUENCE</scope>
    <source>
        <strain evidence="5">CCMP 2712</strain>
    </source>
</reference>
<feature type="region of interest" description="Disordered" evidence="3">
    <location>
        <begin position="200"/>
        <end position="231"/>
    </location>
</feature>
<dbReference type="SMART" id="SM00446">
    <property type="entry name" value="LRRcap"/>
    <property type="match status" value="3"/>
</dbReference>
<dbReference type="SMART" id="SM00365">
    <property type="entry name" value="LRR_SD22"/>
    <property type="match status" value="16"/>
</dbReference>
<evidence type="ECO:0000256" key="1">
    <source>
        <dbReference type="ARBA" id="ARBA00022614"/>
    </source>
</evidence>
<dbReference type="InterPro" id="IPR050836">
    <property type="entry name" value="SDS22/Internalin_LRR"/>
</dbReference>
<dbReference type="Gene3D" id="3.80.10.10">
    <property type="entry name" value="Ribonuclease Inhibitor"/>
    <property type="match status" value="5"/>
</dbReference>
<proteinExistence type="predicted"/>
<evidence type="ECO:0000259" key="4">
    <source>
        <dbReference type="SMART" id="SM00446"/>
    </source>
</evidence>
<accession>A0A7S4J9U1</accession>
<organism evidence="5">
    <name type="scientific">Guillardia theta</name>
    <name type="common">Cryptophyte</name>
    <name type="synonym">Cryptomonas phi</name>
    <dbReference type="NCBI Taxonomy" id="55529"/>
    <lineage>
        <taxon>Eukaryota</taxon>
        <taxon>Cryptophyceae</taxon>
        <taxon>Pyrenomonadales</taxon>
        <taxon>Geminigeraceae</taxon>
        <taxon>Guillardia</taxon>
    </lineage>
</organism>
<feature type="region of interest" description="Disordered" evidence="3">
    <location>
        <begin position="1099"/>
        <end position="1162"/>
    </location>
</feature>
<keyword evidence="1" id="KW-0433">Leucine-rich repeat</keyword>
<feature type="domain" description="U2A'/phosphoprotein 32 family A C-terminal" evidence="4">
    <location>
        <begin position="469"/>
        <end position="487"/>
    </location>
</feature>
<dbReference type="InterPro" id="IPR001611">
    <property type="entry name" value="Leu-rich_rpt"/>
</dbReference>
<feature type="compositionally biased region" description="Basic and acidic residues" evidence="3">
    <location>
        <begin position="1119"/>
        <end position="1158"/>
    </location>
</feature>
<name>A0A7S4J9U1_GUITH</name>
<gene>
    <name evidence="5" type="ORF">GTHE00462_LOCUS4010</name>
</gene>
<dbReference type="Gene3D" id="3.90.228.10">
    <property type="match status" value="1"/>
</dbReference>
<dbReference type="PROSITE" id="PS51450">
    <property type="entry name" value="LRR"/>
    <property type="match status" value="12"/>
</dbReference>
<dbReference type="InterPro" id="IPR003603">
    <property type="entry name" value="U2A'_phosphoprotein32A_C"/>
</dbReference>
<sequence>MMLNMKTQVCAISDYNTSRLIVELETGGNIRLEDGKPSDVWYSSCVDLVNSRFFQQDFQSYGVSDLRVVRVTRIHNRFLRNRFEERLEQLVDTSDGSYKRSLEYLFYGQDPRLPGEILRVAEEGFRAADFYGEIGMEAAVSLSNSLSIADIPRIQDALKKQRIACNPDGTPKMRFGIELGNGQLLITKVFLARCTAEKSSSKTNAETGQDEPEDDLDAQKPLPLNRNSYPKHDSVYRVKPADTKQRTWFVFDHYLVLPEYLVEFEYVMKHKSIPDPPLSFMTELVEKGVLHPQNETEASDMGPLARSLIKFLYQCNLKIQSNRPEEDECTKILNSPPIIPDRSSITMISLDTIMVRCGADLSNVKYLNLHSNSIKKLENLTGLVNLETLILSFNEISKIEGLETFVSLKTLDLSFNLIRRLDNLKTLSTLTSLEVNNNLLYRAEDLSALRKYTPNLIVLNLSNNAVCELKSYRFYVLRRLLKLEMLDGRKVSESERQEALTNTSSIKLNMIKECAFVQRRSTWSLLPQSHRVRTLSDKELVSHGPDDDSWCERVVDLELNHRHLRKLSNLEKLVNLRVLSVCDNEILSLQGLERCTLLEELLMEENRISKIEFLSTLVNLKKLDLGKNKIARIEGLEGLTNIVQLSLEDNEIETLSGLNTLTTLLELYVGNNKVEETKQILQLRPLPKLIIFDLSGNPVATRGDYRLYTIFHLKKLKVLDGLGVESGEQSSANETYSGRLSEEFLVDRLGHSSFGHVSELDLASCKIRDTADCITGAFFPNLRILNLDNNLITDLTGIADLSSLSVLRLNHNRIENLLPEKQRNGSDAPVVPVIAFSSLEVLQLGFNEIHSLASLRLLPLSNLKVLFVQGNDISRIDGLENLTQVRELVLDKNKIRHVEYGAFSPLKNLRELYIEENGLKSLSNFLPLPKLQVLHVGSNRISEMSDIDKLSPLPAVVDLTLANNPVARKQLYRATAIQKLPTLKLLDNKEVTVEERERVDILFTIDARNNSNYPSQAVAQAVANQSAGKVPIKLSSVTFDQLGGGVQSHLPAAQHQGGSAGTASFVCIGLGSKNVDSARSEIDWHPFHNSTGDFFLPAGKISGRPRIGSSSTGSTSDGDQQRDVENWALAAERRASPHSKFAEKARGVGRPRSGDRPGSKVVGIGGIPSGAAAAMASAALEARATAANMNLPGQPRGRKLGFSARARVQTQT</sequence>